<dbReference type="EMBL" id="JACASV010000108">
    <property type="protein sequence ID" value="NWJ44086.1"/>
    <property type="molecule type" value="Genomic_DNA"/>
</dbReference>
<proteinExistence type="predicted"/>
<evidence type="ECO:0008006" key="4">
    <source>
        <dbReference type="Google" id="ProtNLM"/>
    </source>
</evidence>
<comment type="caution">
    <text evidence="2">The sequence shown here is derived from an EMBL/GenBank/DDBJ whole genome shotgun (WGS) entry which is preliminary data.</text>
</comment>
<dbReference type="InterPro" id="IPR021674">
    <property type="entry name" value="Phage_T4_Gp14_neck-protein"/>
</dbReference>
<evidence type="ECO:0000313" key="3">
    <source>
        <dbReference type="Proteomes" id="UP000523105"/>
    </source>
</evidence>
<reference evidence="2 3" key="1">
    <citation type="journal article" date="2019" name="Environ. Microbiol.">
        <title>Genomics insights into ecotype formation of ammonia-oxidizing archaea in the deep ocean.</title>
        <authorList>
            <person name="Wang Y."/>
            <person name="Huang J.M."/>
            <person name="Cui G.J."/>
            <person name="Nunoura T."/>
            <person name="Takaki Y."/>
            <person name="Li W.L."/>
            <person name="Li J."/>
            <person name="Gao Z.M."/>
            <person name="Takai K."/>
            <person name="Zhang A.Q."/>
            <person name="Stepanauskas R."/>
        </authorList>
    </citation>
    <scope>NUCLEOTIDE SEQUENCE [LARGE SCALE GENOMIC DNA]</scope>
    <source>
        <strain evidence="2 3">L15b</strain>
    </source>
</reference>
<sequence length="256" mass="29173">MPTNVYFDTGTTSEQRLYEDIIIEQLKIYGQDVYYLPRKLANKDTIFGEDPASSFDDSYIIEMYVDNSDGYMGEQEIIKKFGLELRDDITFIVSKLRWETLISNNTDLQTSLRPNEGDLVYFPTTNAFFEIQFVEHEAPFYQQSALPVYKLSCTKWEYASERLDTGITKIDATEDDLSTDTMQFQFALENETGSFVIESSIGAIDYLINEDFTMATQQPVDSGQAFETAAGTTTSSTADDILDFSERNPFGEVDDY</sequence>
<feature type="region of interest" description="Disordered" evidence="1">
    <location>
        <begin position="227"/>
        <end position="256"/>
    </location>
</feature>
<feature type="compositionally biased region" description="Low complexity" evidence="1">
    <location>
        <begin position="228"/>
        <end position="238"/>
    </location>
</feature>
<evidence type="ECO:0000256" key="1">
    <source>
        <dbReference type="SAM" id="MobiDB-lite"/>
    </source>
</evidence>
<dbReference type="Pfam" id="PF11649">
    <property type="entry name" value="T4_neck-protein"/>
    <property type="match status" value="1"/>
</dbReference>
<protein>
    <recommendedName>
        <fullName evidence="4">Neck protein</fullName>
    </recommendedName>
</protein>
<accession>A0A7K4MT05</accession>
<dbReference type="AlphaFoldDB" id="A0A7K4MT05"/>
<name>A0A7K4MT05_9ARCH</name>
<dbReference type="Proteomes" id="UP000523105">
    <property type="component" value="Unassembled WGS sequence"/>
</dbReference>
<organism evidence="2 3">
    <name type="scientific">Marine Group I thaumarchaeote</name>
    <dbReference type="NCBI Taxonomy" id="2511932"/>
    <lineage>
        <taxon>Archaea</taxon>
        <taxon>Nitrososphaerota</taxon>
        <taxon>Marine Group I</taxon>
    </lineage>
</organism>
<evidence type="ECO:0000313" key="2">
    <source>
        <dbReference type="EMBL" id="NWJ44086.1"/>
    </source>
</evidence>
<gene>
    <name evidence="2" type="ORF">HX837_07805</name>
</gene>